<dbReference type="Gene3D" id="3.20.20.80">
    <property type="entry name" value="Glycosidases"/>
    <property type="match status" value="1"/>
</dbReference>
<evidence type="ECO:0008006" key="3">
    <source>
        <dbReference type="Google" id="ProtNLM"/>
    </source>
</evidence>
<dbReference type="Proteomes" id="UP000189681">
    <property type="component" value="Unassembled WGS sequence"/>
</dbReference>
<name>A0A1V4ATV4_9BACT</name>
<dbReference type="STRING" id="1004156.AYP45_08445"/>
<dbReference type="Pfam" id="PF14307">
    <property type="entry name" value="Glyco_tran_WbsX"/>
    <property type="match status" value="1"/>
</dbReference>
<reference evidence="1 2" key="1">
    <citation type="journal article" date="2017" name="Water Res.">
        <title>Discovery and metagenomic analysis of an anammox bacterial enrichment related to Candidatus "Brocadia caroliniensis" in a full-scale glycerol-fed nitritation-denitritation separate centrate treatment process.</title>
        <authorList>
            <person name="Park H."/>
            <person name="Brotto A.C."/>
            <person name="van Loosdrecht M.C."/>
            <person name="Chandran K."/>
        </authorList>
    </citation>
    <scope>NUCLEOTIDE SEQUENCE [LARGE SCALE GENOMIC DNA]</scope>
    <source>
        <strain evidence="1">26THWARD</strain>
    </source>
</reference>
<dbReference type="AlphaFoldDB" id="A0A1V4ATV4"/>
<evidence type="ECO:0000313" key="1">
    <source>
        <dbReference type="EMBL" id="OOP56568.1"/>
    </source>
</evidence>
<dbReference type="EMBL" id="AYTS01000075">
    <property type="protein sequence ID" value="OOP56568.1"/>
    <property type="molecule type" value="Genomic_DNA"/>
</dbReference>
<dbReference type="InterPro" id="IPR032719">
    <property type="entry name" value="WbsX"/>
</dbReference>
<dbReference type="PANTHER" id="PTHR41244">
    <property type="entry name" value="RHAMNAN SYNTHESIS F"/>
    <property type="match status" value="1"/>
</dbReference>
<accession>A0A1V4ATV4</accession>
<evidence type="ECO:0000313" key="2">
    <source>
        <dbReference type="Proteomes" id="UP000189681"/>
    </source>
</evidence>
<sequence>MDLKDRSVTMAGSQQVKLIAMYFPQFHAIPENDEWWGKGFTDWDNVVPSKPQFDGHYQPRVPLNKNYYDQSKIETIRWQVDLAKRYGLYGFCHYHYWFDGKQMLETPTNLWMANRDIEFPFCLSWANETWSRRWDGMDHHILVQQTHPPTRESWKKHFDYLITAWTDPRAIKVDGKPVFIIYRPHRIEQIDQMLDYWRKLALQTGLPGLYIMAQKQYEFPNRGCIRSFDGVFQFQPFEAIYSSGFDKSSIRHSRLFKVVKKMPRRVQDLLRELREKFIKELTFHDYETVWQQIVRIRHEEGLDTYPGAFVDWDNAPRYKRRATVFRGATPEAFHTWFGKLVETMTQRHLPENFIFLNAWNEWSEGTYLEPDERHGYKYLEAVQDALQNGLNKNK</sequence>
<proteinExistence type="predicted"/>
<dbReference type="CDD" id="cd11579">
    <property type="entry name" value="Glyco_tran_WbsX"/>
    <property type="match status" value="1"/>
</dbReference>
<dbReference type="PANTHER" id="PTHR41244:SF1">
    <property type="entry name" value="GLYCOSYLTRANSFERASE"/>
    <property type="match status" value="1"/>
</dbReference>
<gene>
    <name evidence="1" type="ORF">AYP45_08445</name>
</gene>
<protein>
    <recommendedName>
        <fullName evidence="3">Glycosyl transferase</fullName>
    </recommendedName>
</protein>
<organism evidence="1 2">
    <name type="scientific">Candidatus Brocadia carolinensis</name>
    <dbReference type="NCBI Taxonomy" id="1004156"/>
    <lineage>
        <taxon>Bacteria</taxon>
        <taxon>Pseudomonadati</taxon>
        <taxon>Planctomycetota</taxon>
        <taxon>Candidatus Brocadiia</taxon>
        <taxon>Candidatus Brocadiales</taxon>
        <taxon>Candidatus Brocadiaceae</taxon>
        <taxon>Candidatus Brocadia</taxon>
    </lineage>
</organism>
<comment type="caution">
    <text evidence="1">The sequence shown here is derived from an EMBL/GenBank/DDBJ whole genome shotgun (WGS) entry which is preliminary data.</text>
</comment>